<gene>
    <name evidence="1" type="ORF">L1987_54874</name>
</gene>
<sequence length="810" mass="93249">MGGKHIKRNWESSEVREVLQRKLPAISGKVLDPEFKELEDEEKGMEAAIGSEDSEMKENDDSIQKQENDTPKKDSELKENDDSIQKQENDTTEKGKKRSSPAQFFKCIGILRGNQIEGVKRMGFGRLLKLKMDGISAKIGHFVVDSFCPKKMQIIVQKHKIKIDCQAIQQLLGVPCGEVTIESMSKLKTRDDSVIEWRNRYPINFVAPTELASNIENAEDEDCFNFRMDFLMCFLAVMLECHGQQRCKENILDKLTSETNFSNINWCAYIIDSMRGCKKRWKRNDRGVPFSGSLAILTLLYVDSVECKGIKMEKKMNPISFWNMSRLKERQKWEIENGGFGKGKYKRLTKLIEDEEDSGYSVVDEIEGLEKLLDVLHKQKKLIDNKLGRLLEKHPEREEVLVIKAKYDSLMQTTERNAEIQAEAADRMTNDKIESVLEDLANCSGTNSQSGDDEKTYTEQNSEDNATMINEEEKGVGELHESDTISLGQGDLEEGHNLQDTDKNLEITEEMSDEEQGRHRITEQENTTENVYDGPHLQSKDCDNETSVEQTEERSLKKMVDGKESSVSEAVTKEEELVWEYLFKEDGMIKGKGKVGTDDESEIVYRNNYNLEIEKFRFKTLKEDTNVFNKVIDAWGDVLNFEEKYRSPTSPYRLFCDTDLINDHYYLIVFELKHPCISVIDNFSDAYPLVRLSDHEDYFEKDSAYKVKEIFVKYLEHVKHPKTDELNAAKIKKVKIAWATTSNALDCVVFVMRHMEKYMGAKVEFNTGLSSNGPKKNKQLKILRKKYAAHILLSECNQLRQQIQIEALGK</sequence>
<accession>A0ACB9E9F1</accession>
<protein>
    <submittedName>
        <fullName evidence="1">Uncharacterized protein</fullName>
    </submittedName>
</protein>
<comment type="caution">
    <text evidence="1">The sequence shown here is derived from an EMBL/GenBank/DDBJ whole genome shotgun (WGS) entry which is preliminary data.</text>
</comment>
<evidence type="ECO:0000313" key="1">
    <source>
        <dbReference type="EMBL" id="KAI3755081.1"/>
    </source>
</evidence>
<organism evidence="1 2">
    <name type="scientific">Smallanthus sonchifolius</name>
    <dbReference type="NCBI Taxonomy" id="185202"/>
    <lineage>
        <taxon>Eukaryota</taxon>
        <taxon>Viridiplantae</taxon>
        <taxon>Streptophyta</taxon>
        <taxon>Embryophyta</taxon>
        <taxon>Tracheophyta</taxon>
        <taxon>Spermatophyta</taxon>
        <taxon>Magnoliopsida</taxon>
        <taxon>eudicotyledons</taxon>
        <taxon>Gunneridae</taxon>
        <taxon>Pentapetalae</taxon>
        <taxon>asterids</taxon>
        <taxon>campanulids</taxon>
        <taxon>Asterales</taxon>
        <taxon>Asteraceae</taxon>
        <taxon>Asteroideae</taxon>
        <taxon>Heliantheae alliance</taxon>
        <taxon>Millerieae</taxon>
        <taxon>Smallanthus</taxon>
    </lineage>
</organism>
<keyword evidence="2" id="KW-1185">Reference proteome</keyword>
<reference evidence="2" key="1">
    <citation type="journal article" date="2022" name="Mol. Ecol. Resour.">
        <title>The genomes of chicory, endive, great burdock and yacon provide insights into Asteraceae palaeo-polyploidization history and plant inulin production.</title>
        <authorList>
            <person name="Fan W."/>
            <person name="Wang S."/>
            <person name="Wang H."/>
            <person name="Wang A."/>
            <person name="Jiang F."/>
            <person name="Liu H."/>
            <person name="Zhao H."/>
            <person name="Xu D."/>
            <person name="Zhang Y."/>
        </authorList>
    </citation>
    <scope>NUCLEOTIDE SEQUENCE [LARGE SCALE GENOMIC DNA]</scope>
    <source>
        <strain evidence="2">cv. Yunnan</strain>
    </source>
</reference>
<proteinExistence type="predicted"/>
<dbReference type="Proteomes" id="UP001056120">
    <property type="component" value="Linkage Group LG18"/>
</dbReference>
<reference evidence="1 2" key="2">
    <citation type="journal article" date="2022" name="Mol. Ecol. Resour.">
        <title>The genomes of chicory, endive, great burdock and yacon provide insights into Asteraceae paleo-polyploidization history and plant inulin production.</title>
        <authorList>
            <person name="Fan W."/>
            <person name="Wang S."/>
            <person name="Wang H."/>
            <person name="Wang A."/>
            <person name="Jiang F."/>
            <person name="Liu H."/>
            <person name="Zhao H."/>
            <person name="Xu D."/>
            <person name="Zhang Y."/>
        </authorList>
    </citation>
    <scope>NUCLEOTIDE SEQUENCE [LARGE SCALE GENOMIC DNA]</scope>
    <source>
        <strain evidence="2">cv. Yunnan</strain>
        <tissue evidence="1">Leaves</tissue>
    </source>
</reference>
<dbReference type="EMBL" id="CM042035">
    <property type="protein sequence ID" value="KAI3755081.1"/>
    <property type="molecule type" value="Genomic_DNA"/>
</dbReference>
<name>A0ACB9E9F1_9ASTR</name>
<evidence type="ECO:0000313" key="2">
    <source>
        <dbReference type="Proteomes" id="UP001056120"/>
    </source>
</evidence>